<comment type="caution">
    <text evidence="1">The sequence shown here is derived from an EMBL/GenBank/DDBJ whole genome shotgun (WGS) entry which is preliminary data.</text>
</comment>
<organism evidence="1 2">
    <name type="scientific">Araneus ventricosus</name>
    <name type="common">Orbweaver spider</name>
    <name type="synonym">Epeira ventricosa</name>
    <dbReference type="NCBI Taxonomy" id="182803"/>
    <lineage>
        <taxon>Eukaryota</taxon>
        <taxon>Metazoa</taxon>
        <taxon>Ecdysozoa</taxon>
        <taxon>Arthropoda</taxon>
        <taxon>Chelicerata</taxon>
        <taxon>Arachnida</taxon>
        <taxon>Araneae</taxon>
        <taxon>Araneomorphae</taxon>
        <taxon>Entelegynae</taxon>
        <taxon>Araneoidea</taxon>
        <taxon>Araneidae</taxon>
        <taxon>Araneus</taxon>
    </lineage>
</organism>
<protein>
    <submittedName>
        <fullName evidence="1">Uncharacterized protein</fullName>
    </submittedName>
</protein>
<reference evidence="1 2" key="1">
    <citation type="journal article" date="2019" name="Sci. Rep.">
        <title>Orb-weaving spider Araneus ventricosus genome elucidates the spidroin gene catalogue.</title>
        <authorList>
            <person name="Kono N."/>
            <person name="Nakamura H."/>
            <person name="Ohtoshi R."/>
            <person name="Moran D.A.P."/>
            <person name="Shinohara A."/>
            <person name="Yoshida Y."/>
            <person name="Fujiwara M."/>
            <person name="Mori M."/>
            <person name="Tomita M."/>
            <person name="Arakawa K."/>
        </authorList>
    </citation>
    <scope>NUCLEOTIDE SEQUENCE [LARGE SCALE GENOMIC DNA]</scope>
</reference>
<name>A0A4Y2CAY1_ARAVE</name>
<dbReference type="EMBL" id="BGPR01000170">
    <property type="protein sequence ID" value="GBM01493.1"/>
    <property type="molecule type" value="Genomic_DNA"/>
</dbReference>
<evidence type="ECO:0000313" key="2">
    <source>
        <dbReference type="Proteomes" id="UP000499080"/>
    </source>
</evidence>
<dbReference type="AlphaFoldDB" id="A0A4Y2CAY1"/>
<gene>
    <name evidence="1" type="ORF">AVEN_209305_1</name>
</gene>
<keyword evidence="2" id="KW-1185">Reference proteome</keyword>
<dbReference type="Proteomes" id="UP000499080">
    <property type="component" value="Unassembled WGS sequence"/>
</dbReference>
<evidence type="ECO:0000313" key="1">
    <source>
        <dbReference type="EMBL" id="GBM01493.1"/>
    </source>
</evidence>
<dbReference type="PANTHER" id="PTHR46409:SF1">
    <property type="entry name" value="HTH PSQ-TYPE DOMAIN-CONTAINING PROTEIN"/>
    <property type="match status" value="1"/>
</dbReference>
<dbReference type="PANTHER" id="PTHR46409">
    <property type="entry name" value="HTH PSQ-TYPE DOMAIN-CONTAINING PROTEIN"/>
    <property type="match status" value="1"/>
</dbReference>
<sequence>MQLNGLTVTGCDGTNVNTRHKGGIIRLMEPDLNRPLQWCICFFHTNELPLHHLLNCLDGSTSGPTEICRPIGKAFKSCEDLPVAPFSSISLENMPDRMVLSNDQQYIYDIFLAISRVECYYDLALRKPVPVANSSWLTTSGRILRLYVATENHLRILLFLQNILGRYMHLYGSLSRQSPP</sequence>
<accession>A0A4Y2CAY1</accession>
<proteinExistence type="predicted"/>